<evidence type="ECO:0000256" key="2">
    <source>
        <dbReference type="ARBA" id="ARBA00011881"/>
    </source>
</evidence>
<dbReference type="GO" id="GO:0000053">
    <property type="term" value="P:argininosuccinate metabolic process"/>
    <property type="evidence" value="ECO:0007669"/>
    <property type="project" value="TreeGrafter"/>
</dbReference>
<comment type="subunit">
    <text evidence="2">Homotetramer.</text>
</comment>
<dbReference type="GO" id="GO:0004055">
    <property type="term" value="F:argininosuccinate synthase activity"/>
    <property type="evidence" value="ECO:0007669"/>
    <property type="project" value="UniProtKB-EC"/>
</dbReference>
<comment type="pathway">
    <text evidence="1">Amino-acid biosynthesis; L-arginine biosynthesis; L-arginine from L-ornithine and carbamoyl phosphate: step 2/3.</text>
</comment>
<dbReference type="EMBL" id="GL832993">
    <property type="protein sequence ID" value="EGD80422.1"/>
    <property type="molecule type" value="Genomic_DNA"/>
</dbReference>
<dbReference type="InterPro" id="IPR001518">
    <property type="entry name" value="Arginosuc_synth"/>
</dbReference>
<dbReference type="InterPro" id="IPR048267">
    <property type="entry name" value="Arginosuc_syn_N"/>
</dbReference>
<feature type="domain" description="Arginosuccinate synthase C-terminal" evidence="12">
    <location>
        <begin position="191"/>
        <end position="414"/>
    </location>
</feature>
<dbReference type="GO" id="GO:0005737">
    <property type="term" value="C:cytoplasm"/>
    <property type="evidence" value="ECO:0007669"/>
    <property type="project" value="TreeGrafter"/>
</dbReference>
<dbReference type="STRING" id="946362.F2US17"/>
<organism evidence="14">
    <name type="scientific">Salpingoeca rosetta (strain ATCC 50818 / BSB-021)</name>
    <dbReference type="NCBI Taxonomy" id="946362"/>
    <lineage>
        <taxon>Eukaryota</taxon>
        <taxon>Choanoflagellata</taxon>
        <taxon>Craspedida</taxon>
        <taxon>Salpingoecidae</taxon>
        <taxon>Salpingoeca</taxon>
    </lineage>
</organism>
<sequence>MDAKRAKTGADEGNKTVVLAYSGGLDTSCILVWLIEQGYDVVAYLAVYIEDLKEEFIRDFIYPTVQAAKAVYIEDLKEEFIRDFIYPTVQANAIYEDRYLMGTAIARPCIARRQIEIAKKENAGFVSHGATGKGNDQIRFELTYYALQPSITVIAPWRDPAFYKRFAGRKDLFEYAKQHGIPLPVTPKSPWSMDANLMHISYESGVLENPSAHAPPGIFNMTTDPEKAPQEPTTLAIEFKHGVPVKVTNKTEGVTKDGIVEMYLYLNEVAGKHGVGRIDIVENRFIGMKSRGVYETPAGQVLREAHIDIEALTIDREVRKIRDMLSSKMTEQVYHGFWWSPEALYVRKAIAQSQEDVEGVVELKLYRGNVYILGRSSPKSLYDEELVSMDVEGEYDPKTAEGFIKVNALRLREYGRLRGPADESTKQ</sequence>
<dbReference type="OrthoDB" id="1688907at2759"/>
<evidence type="ECO:0000259" key="11">
    <source>
        <dbReference type="Pfam" id="PF00764"/>
    </source>
</evidence>
<evidence type="ECO:0000256" key="5">
    <source>
        <dbReference type="ARBA" id="ARBA00022571"/>
    </source>
</evidence>
<keyword evidence="9" id="KW-0067">ATP-binding</keyword>
<keyword evidence="7" id="KW-0028">Amino-acid biosynthesis</keyword>
<evidence type="ECO:0000313" key="13">
    <source>
        <dbReference type="EMBL" id="EGD80422.1"/>
    </source>
</evidence>
<protein>
    <recommendedName>
        <fullName evidence="4">Argininosuccinate synthase</fullName>
        <ecNumber evidence="3">6.3.4.5</ecNumber>
    </recommendedName>
    <alternativeName>
        <fullName evidence="10">Citrulline--aspartate ligase</fullName>
    </alternativeName>
</protein>
<evidence type="ECO:0000256" key="10">
    <source>
        <dbReference type="ARBA" id="ARBA00029916"/>
    </source>
</evidence>
<dbReference type="SUPFAM" id="SSF69864">
    <property type="entry name" value="Argininosuccinate synthetase, C-terminal domain"/>
    <property type="match status" value="1"/>
</dbReference>
<keyword evidence="6" id="KW-0436">Ligase</keyword>
<evidence type="ECO:0000259" key="12">
    <source>
        <dbReference type="Pfam" id="PF20979"/>
    </source>
</evidence>
<dbReference type="FunCoup" id="F2US17">
    <property type="interactions" value="761"/>
</dbReference>
<dbReference type="InterPro" id="IPR018223">
    <property type="entry name" value="Arginosuc_synth_CS"/>
</dbReference>
<dbReference type="PANTHER" id="PTHR11587">
    <property type="entry name" value="ARGININOSUCCINATE SYNTHASE"/>
    <property type="match status" value="1"/>
</dbReference>
<dbReference type="InterPro" id="IPR014729">
    <property type="entry name" value="Rossmann-like_a/b/a_fold"/>
</dbReference>
<dbReference type="GO" id="GO:0006526">
    <property type="term" value="P:L-arginine biosynthetic process"/>
    <property type="evidence" value="ECO:0007669"/>
    <property type="project" value="UniProtKB-UniPathway"/>
</dbReference>
<dbReference type="PROSITE" id="PS00564">
    <property type="entry name" value="ARGININOSUCCIN_SYN_1"/>
    <property type="match status" value="1"/>
</dbReference>
<evidence type="ECO:0000313" key="14">
    <source>
        <dbReference type="Proteomes" id="UP000007799"/>
    </source>
</evidence>
<keyword evidence="8" id="KW-0547">Nucleotide-binding</keyword>
<dbReference type="Gene3D" id="1.20.5.470">
    <property type="entry name" value="Single helix bin"/>
    <property type="match status" value="1"/>
</dbReference>
<dbReference type="Pfam" id="PF20979">
    <property type="entry name" value="Arginosuc_syn_C"/>
    <property type="match status" value="1"/>
</dbReference>
<dbReference type="FunFam" id="3.90.1260.10:FF:000003">
    <property type="entry name" value="Argininosuccinate synthase"/>
    <property type="match status" value="1"/>
</dbReference>
<dbReference type="SUPFAM" id="SSF52402">
    <property type="entry name" value="Adenine nucleotide alpha hydrolases-like"/>
    <property type="match status" value="1"/>
</dbReference>
<dbReference type="GO" id="GO:0005524">
    <property type="term" value="F:ATP binding"/>
    <property type="evidence" value="ECO:0007669"/>
    <property type="project" value="UniProtKB-KW"/>
</dbReference>
<dbReference type="NCBIfam" id="TIGR00032">
    <property type="entry name" value="argG"/>
    <property type="match status" value="1"/>
</dbReference>
<evidence type="ECO:0000256" key="8">
    <source>
        <dbReference type="ARBA" id="ARBA00022741"/>
    </source>
</evidence>
<dbReference type="KEGG" id="sre:PTSG_11067"/>
<accession>F2US17</accession>
<dbReference type="InterPro" id="IPR024074">
    <property type="entry name" value="AS_cat/multimer_dom_body"/>
</dbReference>
<gene>
    <name evidence="13" type="ORF">PTSG_11067</name>
</gene>
<evidence type="ECO:0000256" key="9">
    <source>
        <dbReference type="ARBA" id="ARBA00022840"/>
    </source>
</evidence>
<reference evidence="13" key="1">
    <citation type="submission" date="2009-08" db="EMBL/GenBank/DDBJ databases">
        <title>Annotation of Salpingoeca rosetta.</title>
        <authorList>
            <consortium name="The Broad Institute Genome Sequencing Platform"/>
            <person name="Russ C."/>
            <person name="Cuomo C."/>
            <person name="Burger G."/>
            <person name="Gray M.W."/>
            <person name="Holland P.W.H."/>
            <person name="King N."/>
            <person name="Lang F.B.F."/>
            <person name="Roger A.J."/>
            <person name="Ruiz-Trillo I."/>
            <person name="Young S.K."/>
            <person name="Zeng Q."/>
            <person name="Gargeya S."/>
            <person name="Alvarado L."/>
            <person name="Berlin A."/>
            <person name="Chapman S.B."/>
            <person name="Chen Z."/>
            <person name="Freedman E."/>
            <person name="Gellesch M."/>
            <person name="Goldberg J."/>
            <person name="Griggs A."/>
            <person name="Gujja S."/>
            <person name="Heilman E."/>
            <person name="Heiman D."/>
            <person name="Howarth C."/>
            <person name="Mehta T."/>
            <person name="Neiman D."/>
            <person name="Pearson M."/>
            <person name="Roberts A."/>
            <person name="Saif S."/>
            <person name="Shea T."/>
            <person name="Shenoy N."/>
            <person name="Sisk P."/>
            <person name="Stolte C."/>
            <person name="Sykes S."/>
            <person name="White J."/>
            <person name="Yandava C."/>
            <person name="Haas B."/>
            <person name="Nusbaum C."/>
            <person name="Birren B."/>
        </authorList>
    </citation>
    <scope>NUCLEOTIDE SEQUENCE [LARGE SCALE GENOMIC DNA]</scope>
    <source>
        <strain evidence="13">ATCC 50818</strain>
    </source>
</reference>
<dbReference type="NCBIfam" id="NF001770">
    <property type="entry name" value="PRK00509.1"/>
    <property type="match status" value="1"/>
</dbReference>
<dbReference type="InParanoid" id="F2US17"/>
<dbReference type="UniPathway" id="UPA00068">
    <property type="reaction ID" value="UER00113"/>
</dbReference>
<dbReference type="eggNOG" id="KOG1706">
    <property type="taxonomic scope" value="Eukaryota"/>
</dbReference>
<dbReference type="AlphaFoldDB" id="F2US17"/>
<dbReference type="Gene3D" id="3.90.1260.10">
    <property type="entry name" value="Argininosuccinate synthetase, chain A, domain 2"/>
    <property type="match status" value="1"/>
</dbReference>
<dbReference type="PROSITE" id="PS00565">
    <property type="entry name" value="ARGININOSUCCIN_SYN_2"/>
    <property type="match status" value="1"/>
</dbReference>
<keyword evidence="14" id="KW-1185">Reference proteome</keyword>
<dbReference type="InterPro" id="IPR023434">
    <property type="entry name" value="Arginosuc_synth_type_1_subfam"/>
</dbReference>
<evidence type="ECO:0000256" key="6">
    <source>
        <dbReference type="ARBA" id="ARBA00022598"/>
    </source>
</evidence>
<dbReference type="FunFam" id="3.40.50.620:FF:000019">
    <property type="entry name" value="Argininosuccinate synthase"/>
    <property type="match status" value="1"/>
</dbReference>
<dbReference type="EC" id="6.3.4.5" evidence="3"/>
<dbReference type="GO" id="GO:0000050">
    <property type="term" value="P:urea cycle"/>
    <property type="evidence" value="ECO:0007669"/>
    <property type="project" value="TreeGrafter"/>
</dbReference>
<evidence type="ECO:0000256" key="4">
    <source>
        <dbReference type="ARBA" id="ARBA00014810"/>
    </source>
</evidence>
<dbReference type="PANTHER" id="PTHR11587:SF2">
    <property type="entry name" value="ARGININOSUCCINATE SYNTHASE"/>
    <property type="match status" value="1"/>
</dbReference>
<dbReference type="Pfam" id="PF00764">
    <property type="entry name" value="Arginosuc_synth"/>
    <property type="match status" value="1"/>
</dbReference>
<evidence type="ECO:0000256" key="3">
    <source>
        <dbReference type="ARBA" id="ARBA00012286"/>
    </source>
</evidence>
<dbReference type="Proteomes" id="UP000007799">
    <property type="component" value="Unassembled WGS sequence"/>
</dbReference>
<dbReference type="OMA" id="WRWTVSP"/>
<dbReference type="InterPro" id="IPR048268">
    <property type="entry name" value="Arginosuc_syn_C"/>
</dbReference>
<evidence type="ECO:0000256" key="1">
    <source>
        <dbReference type="ARBA" id="ARBA00004967"/>
    </source>
</evidence>
<dbReference type="CDD" id="cd01999">
    <property type="entry name" value="ASS"/>
    <property type="match status" value="1"/>
</dbReference>
<dbReference type="Gene3D" id="3.40.50.620">
    <property type="entry name" value="HUPs"/>
    <property type="match status" value="1"/>
</dbReference>
<dbReference type="RefSeq" id="XP_004987986.1">
    <property type="nucleotide sequence ID" value="XM_004987929.1"/>
</dbReference>
<proteinExistence type="inferred from homology"/>
<evidence type="ECO:0000256" key="7">
    <source>
        <dbReference type="ARBA" id="ARBA00022605"/>
    </source>
</evidence>
<name>F2US17_SALR5</name>
<feature type="domain" description="Arginosuccinate synthase-like N-terminal" evidence="11">
    <location>
        <begin position="17"/>
        <end position="182"/>
    </location>
</feature>
<keyword evidence="5" id="KW-0055">Arginine biosynthesis</keyword>
<dbReference type="GeneID" id="16068513"/>
<dbReference type="HAMAP" id="MF_00005">
    <property type="entry name" value="Arg_succ_synth_type1"/>
    <property type="match status" value="1"/>
</dbReference>